<evidence type="ECO:0000256" key="3">
    <source>
        <dbReference type="ARBA" id="ARBA00022670"/>
    </source>
</evidence>
<sequence>MASKLCRALSIQKRNFFSKCSQVPLEKYMSNPKFLPQTWNQPTTEISTLDNGLRVASVKTQDETVTVGVWIYSGSRYETAETNGTAHFLEHMIFKGTEKRTRVQLERQIEAKGAHLNAYTAREQTGYYAKCFAKDTTWCIELLSDILQNSVIDPGQMETEKHVILREMEEVEKSKDEVIFDRLHMTAFRDSSLGFTILGPEENIRNMKRQHLIDYINANYTTDRMVLCAVGNVDHNKLVADANTYMSTLRRGDKKERTEVKPFFVGSELLNRNDDMGPTAHVAVAFEGVPWDSPDVIAFMLMQSIIGTYRKDEGIIPGKISGNRTIHAVANRMTVGCADMFTAFNTCYKDTGLFGFYAQCDEVAIDHCIGELMFGITSLSYSVTDEEVERAKKQLLTQFLGMMDSTSTLAEEVARQVLVYGRRIPLSEFIIRLQAIDSEEIKRVAWKYLHDQEIAVTALGPIHGIPPLHDIRQKTYWLRY</sequence>
<evidence type="ECO:0000256" key="4">
    <source>
        <dbReference type="ARBA" id="ARBA00022723"/>
    </source>
</evidence>
<dbReference type="Proteomes" id="UP000002899">
    <property type="component" value="Chromosome II"/>
</dbReference>
<dbReference type="SUPFAM" id="SSF63411">
    <property type="entry name" value="LuxS/MPP-like metallohydrolase"/>
    <property type="match status" value="2"/>
</dbReference>
<dbReference type="EMBL" id="FO082872">
    <property type="protein sequence ID" value="SJK85783.1"/>
    <property type="molecule type" value="Genomic_DNA"/>
</dbReference>
<dbReference type="InterPro" id="IPR001431">
    <property type="entry name" value="Pept_M16_Zn_BS"/>
</dbReference>
<dbReference type="GO" id="GO:0006508">
    <property type="term" value="P:proteolysis"/>
    <property type="evidence" value="ECO:0007669"/>
    <property type="project" value="UniProtKB-KW"/>
</dbReference>
<keyword evidence="7" id="KW-0482">Metalloprotease</keyword>
<evidence type="ECO:0000256" key="1">
    <source>
        <dbReference type="ARBA" id="ARBA00001947"/>
    </source>
</evidence>
<evidence type="ECO:0000256" key="6">
    <source>
        <dbReference type="ARBA" id="ARBA00022833"/>
    </source>
</evidence>
<feature type="domain" description="Peptidase M16 C-terminal" evidence="11">
    <location>
        <begin position="207"/>
        <end position="395"/>
    </location>
</feature>
<dbReference type="VEuPathDB" id="PiroplasmaDB:BMR1_02g00260"/>
<dbReference type="AlphaFoldDB" id="A0A1R4A9V9"/>
<evidence type="ECO:0000256" key="2">
    <source>
        <dbReference type="ARBA" id="ARBA00004173"/>
    </source>
</evidence>
<protein>
    <submittedName>
        <fullName evidence="12">Mitochondrial processing peptidase</fullName>
        <ecNumber evidence="12">3.4.24.64</ecNumber>
    </submittedName>
</protein>
<keyword evidence="5 12" id="KW-0378">Hydrolase</keyword>
<comment type="subcellular location">
    <subcellularLocation>
        <location evidence="2">Mitochondrion</location>
    </subcellularLocation>
</comment>
<dbReference type="Gene3D" id="3.30.830.10">
    <property type="entry name" value="Metalloenzyme, LuxS/M16 peptidase-like"/>
    <property type="match status" value="2"/>
</dbReference>
<dbReference type="KEGG" id="bmic:BMR1_02g00260"/>
<dbReference type="Pfam" id="PF00675">
    <property type="entry name" value="Peptidase_M16"/>
    <property type="match status" value="1"/>
</dbReference>
<reference evidence="12 13" key="2">
    <citation type="journal article" date="2013" name="PLoS ONE">
        <title>Whole genome mapping and re-organization of the nuclear and mitochondrial genomes of Babesia microti isolates.</title>
        <authorList>
            <person name="Cornillot E."/>
            <person name="Dassouli A."/>
            <person name="Garg A."/>
            <person name="Pachikara N."/>
            <person name="Randazzo S."/>
            <person name="Depoix D."/>
            <person name="Carcy B."/>
            <person name="Delbecq S."/>
            <person name="Frutos R."/>
            <person name="Silva J.C."/>
            <person name="Sutton R."/>
            <person name="Krause P.J."/>
            <person name="Mamoun C.B."/>
        </authorList>
    </citation>
    <scope>NUCLEOTIDE SEQUENCE [LARGE SCALE GENOMIC DNA]</scope>
    <source>
        <strain evidence="12 13">RI</strain>
    </source>
</reference>
<accession>A0A1R4A9V9</accession>
<keyword evidence="8" id="KW-0496">Mitochondrion</keyword>
<proteinExistence type="inferred from homology"/>
<dbReference type="EC" id="3.4.24.64" evidence="12"/>
<evidence type="ECO:0000313" key="12">
    <source>
        <dbReference type="EMBL" id="SJK85783.1"/>
    </source>
</evidence>
<evidence type="ECO:0000259" key="10">
    <source>
        <dbReference type="Pfam" id="PF00675"/>
    </source>
</evidence>
<dbReference type="OrthoDB" id="10251424at2759"/>
<name>A0A1R4A9V9_BABMR</name>
<dbReference type="PANTHER" id="PTHR11851">
    <property type="entry name" value="METALLOPROTEASE"/>
    <property type="match status" value="1"/>
</dbReference>
<evidence type="ECO:0000259" key="11">
    <source>
        <dbReference type="Pfam" id="PF05193"/>
    </source>
</evidence>
<dbReference type="Pfam" id="PF05193">
    <property type="entry name" value="Peptidase_M16_C"/>
    <property type="match status" value="1"/>
</dbReference>
<dbReference type="GO" id="GO:0005739">
    <property type="term" value="C:mitochondrion"/>
    <property type="evidence" value="ECO:0007669"/>
    <property type="project" value="UniProtKB-SubCell"/>
</dbReference>
<dbReference type="GO" id="GO:0004222">
    <property type="term" value="F:metalloendopeptidase activity"/>
    <property type="evidence" value="ECO:0007669"/>
    <property type="project" value="UniProtKB-EC"/>
</dbReference>
<evidence type="ECO:0000256" key="7">
    <source>
        <dbReference type="ARBA" id="ARBA00023049"/>
    </source>
</evidence>
<reference evidence="12 13" key="1">
    <citation type="journal article" date="2012" name="Nucleic Acids Res.">
        <title>Sequencing of the smallest Apicomplexan genome from the human pathogen Babesia microti.</title>
        <authorList>
            <person name="Cornillot E."/>
            <person name="Hadj-Kaddour K."/>
            <person name="Dassouli A."/>
            <person name="Noel B."/>
            <person name="Ranwez V."/>
            <person name="Vacherie B."/>
            <person name="Augagneur Y."/>
            <person name="Bres V."/>
            <person name="Duclos A."/>
            <person name="Randazzo S."/>
            <person name="Carcy B."/>
            <person name="Debierre-Grockiego F."/>
            <person name="Delbecq S."/>
            <person name="Moubri-Menage K."/>
            <person name="Shams-Eldin H."/>
            <person name="Usmani-Brown S."/>
            <person name="Bringaud F."/>
            <person name="Wincker P."/>
            <person name="Vivares C.P."/>
            <person name="Schwarz R.T."/>
            <person name="Schetters T.P."/>
            <person name="Krause P.J."/>
            <person name="Gorenflot A."/>
            <person name="Berry V."/>
            <person name="Barbe V."/>
            <person name="Ben Mamoun C."/>
        </authorList>
    </citation>
    <scope>NUCLEOTIDE SEQUENCE [LARGE SCALE GENOMIC DNA]</scope>
    <source>
        <strain evidence="12 13">RI</strain>
    </source>
</reference>
<dbReference type="FunFam" id="3.30.830.10:FF:000008">
    <property type="entry name" value="Mitochondrial-processing peptidase subunit beta"/>
    <property type="match status" value="1"/>
</dbReference>
<dbReference type="PROSITE" id="PS00143">
    <property type="entry name" value="INSULINASE"/>
    <property type="match status" value="1"/>
</dbReference>
<dbReference type="InterPro" id="IPR011765">
    <property type="entry name" value="Pept_M16_N"/>
</dbReference>
<evidence type="ECO:0000313" key="13">
    <source>
        <dbReference type="Proteomes" id="UP000002899"/>
    </source>
</evidence>
<keyword evidence="6" id="KW-0862">Zinc</keyword>
<reference evidence="12 13" key="3">
    <citation type="journal article" date="2016" name="Sci. Rep.">
        <title>Genome-wide diversity and gene expression profiling of Babesia microti isolates identify polymorphic genes that mediate host-pathogen interactions.</title>
        <authorList>
            <person name="Silva J.C."/>
            <person name="Cornillot E."/>
            <person name="McCracken C."/>
            <person name="Usmani-Brown S."/>
            <person name="Dwivedi A."/>
            <person name="Ifeonu O.O."/>
            <person name="Crabtree J."/>
            <person name="Gotia H.T."/>
            <person name="Virji A.Z."/>
            <person name="Reynes C."/>
            <person name="Colinge J."/>
            <person name="Kumar V."/>
            <person name="Lawres L."/>
            <person name="Pazzi J.E."/>
            <person name="Pablo J.V."/>
            <person name="Hung C."/>
            <person name="Brancato J."/>
            <person name="Kumari P."/>
            <person name="Orvis J."/>
            <person name="Tretina K."/>
            <person name="Chibucos M."/>
            <person name="Ott S."/>
            <person name="Sadzewicz L."/>
            <person name="Sengamalay N."/>
            <person name="Shetty A.C."/>
            <person name="Su Q."/>
            <person name="Tallon L."/>
            <person name="Fraser C.M."/>
            <person name="Frutos R."/>
            <person name="Molina D.M."/>
            <person name="Krause P.J."/>
            <person name="Ben Mamoun C."/>
        </authorList>
    </citation>
    <scope>NUCLEOTIDE SEQUENCE [LARGE SCALE GENOMIC DNA]</scope>
    <source>
        <strain evidence="12 13">RI</strain>
    </source>
</reference>
<keyword evidence="13" id="KW-1185">Reference proteome</keyword>
<comment type="similarity">
    <text evidence="9">Belongs to the peptidase M16 family.</text>
</comment>
<dbReference type="RefSeq" id="XP_021338005.1">
    <property type="nucleotide sequence ID" value="XM_021483037.1"/>
</dbReference>
<comment type="cofactor">
    <cofactor evidence="1">
        <name>Zn(2+)</name>
        <dbReference type="ChEBI" id="CHEBI:29105"/>
    </cofactor>
</comment>
<dbReference type="GeneID" id="24423842"/>
<dbReference type="InterPro" id="IPR007863">
    <property type="entry name" value="Peptidase_M16_C"/>
</dbReference>
<organism evidence="12 13">
    <name type="scientific">Babesia microti (strain RI)</name>
    <dbReference type="NCBI Taxonomy" id="1133968"/>
    <lineage>
        <taxon>Eukaryota</taxon>
        <taxon>Sar</taxon>
        <taxon>Alveolata</taxon>
        <taxon>Apicomplexa</taxon>
        <taxon>Aconoidasida</taxon>
        <taxon>Piroplasmida</taxon>
        <taxon>Babesiidae</taxon>
        <taxon>Babesia</taxon>
    </lineage>
</organism>
<keyword evidence="4" id="KW-0479">Metal-binding</keyword>
<evidence type="ECO:0000256" key="9">
    <source>
        <dbReference type="RuleBase" id="RU004447"/>
    </source>
</evidence>
<dbReference type="InterPro" id="IPR050361">
    <property type="entry name" value="MPP/UQCRC_Complex"/>
</dbReference>
<keyword evidence="3" id="KW-0645">Protease</keyword>
<gene>
    <name evidence="12" type="ORF">BMR1_02g00260</name>
</gene>
<dbReference type="PANTHER" id="PTHR11851:SF149">
    <property type="entry name" value="GH01077P"/>
    <property type="match status" value="1"/>
</dbReference>
<dbReference type="GO" id="GO:0046872">
    <property type="term" value="F:metal ion binding"/>
    <property type="evidence" value="ECO:0007669"/>
    <property type="project" value="UniProtKB-KW"/>
</dbReference>
<feature type="domain" description="Peptidase M16 N-terminal" evidence="10">
    <location>
        <begin position="54"/>
        <end position="201"/>
    </location>
</feature>
<dbReference type="InterPro" id="IPR011249">
    <property type="entry name" value="Metalloenz_LuxS/M16"/>
</dbReference>
<evidence type="ECO:0000256" key="8">
    <source>
        <dbReference type="ARBA" id="ARBA00023128"/>
    </source>
</evidence>
<evidence type="ECO:0000256" key="5">
    <source>
        <dbReference type="ARBA" id="ARBA00022801"/>
    </source>
</evidence>